<comment type="caution">
    <text evidence="3">The sequence shown here is derived from an EMBL/GenBank/DDBJ whole genome shotgun (WGS) entry which is preliminary data.</text>
</comment>
<dbReference type="InterPro" id="IPR013103">
    <property type="entry name" value="RVT_2"/>
</dbReference>
<evidence type="ECO:0000313" key="3">
    <source>
        <dbReference type="EMBL" id="GJS90535.1"/>
    </source>
</evidence>
<evidence type="ECO:0000256" key="1">
    <source>
        <dbReference type="SAM" id="MobiDB-lite"/>
    </source>
</evidence>
<dbReference type="Proteomes" id="UP001151760">
    <property type="component" value="Unassembled WGS sequence"/>
</dbReference>
<organism evidence="3 4">
    <name type="scientific">Tanacetum coccineum</name>
    <dbReference type="NCBI Taxonomy" id="301880"/>
    <lineage>
        <taxon>Eukaryota</taxon>
        <taxon>Viridiplantae</taxon>
        <taxon>Streptophyta</taxon>
        <taxon>Embryophyta</taxon>
        <taxon>Tracheophyta</taxon>
        <taxon>Spermatophyta</taxon>
        <taxon>Magnoliopsida</taxon>
        <taxon>eudicotyledons</taxon>
        <taxon>Gunneridae</taxon>
        <taxon>Pentapetalae</taxon>
        <taxon>asterids</taxon>
        <taxon>campanulids</taxon>
        <taxon>Asterales</taxon>
        <taxon>Asteraceae</taxon>
        <taxon>Asteroideae</taxon>
        <taxon>Anthemideae</taxon>
        <taxon>Anthemidinae</taxon>
        <taxon>Tanacetum</taxon>
    </lineage>
</organism>
<name>A0ABQ4ZNH0_9ASTR</name>
<accession>A0ABQ4ZNH0</accession>
<feature type="region of interest" description="Disordered" evidence="1">
    <location>
        <begin position="151"/>
        <end position="176"/>
    </location>
</feature>
<dbReference type="EMBL" id="BQNB010011435">
    <property type="protein sequence ID" value="GJS90535.1"/>
    <property type="molecule type" value="Genomic_DNA"/>
</dbReference>
<proteinExistence type="predicted"/>
<gene>
    <name evidence="3" type="ORF">Tco_0773171</name>
</gene>
<reference evidence="3" key="2">
    <citation type="submission" date="2022-01" db="EMBL/GenBank/DDBJ databases">
        <authorList>
            <person name="Yamashiro T."/>
            <person name="Shiraishi A."/>
            <person name="Satake H."/>
            <person name="Nakayama K."/>
        </authorList>
    </citation>
    <scope>NUCLEOTIDE SEQUENCE</scope>
</reference>
<evidence type="ECO:0000259" key="2">
    <source>
        <dbReference type="Pfam" id="PF07727"/>
    </source>
</evidence>
<protein>
    <submittedName>
        <fullName evidence="3">Uncharacterized mitochondrial protein-like protein</fullName>
    </submittedName>
</protein>
<feature type="domain" description="Reverse transcriptase Ty1/copia-type" evidence="2">
    <location>
        <begin position="25"/>
        <end position="87"/>
    </location>
</feature>
<reference evidence="3" key="1">
    <citation type="journal article" date="2022" name="Int. J. Mol. Sci.">
        <title>Draft Genome of Tanacetum Coccineum: Genomic Comparison of Closely Related Tanacetum-Family Plants.</title>
        <authorList>
            <person name="Yamashiro T."/>
            <person name="Shiraishi A."/>
            <person name="Nakayama K."/>
            <person name="Satake H."/>
        </authorList>
    </citation>
    <scope>NUCLEOTIDE SEQUENCE</scope>
</reference>
<sequence length="176" mass="19842">MVASSTKSWNKPGKLSITNGFKREKEQITTFEKLMKDKFQLSSMGELTFFLGLQVTQKKDGIFISQNKYVAKILKKFNYTNVKSASTLVDLEKPLVKDEDADDVDVYLYRSMIGSLMYLTTSRPDIILQVGDEAVHKELGDRMERAVNTASSLEAEQDSGNINRTQSMATLNELNP</sequence>
<dbReference type="Pfam" id="PF07727">
    <property type="entry name" value="RVT_2"/>
    <property type="match status" value="1"/>
</dbReference>
<keyword evidence="4" id="KW-1185">Reference proteome</keyword>
<evidence type="ECO:0000313" key="4">
    <source>
        <dbReference type="Proteomes" id="UP001151760"/>
    </source>
</evidence>